<evidence type="ECO:0000313" key="10">
    <source>
        <dbReference type="Proteomes" id="UP000193922"/>
    </source>
</evidence>
<dbReference type="GO" id="GO:0005524">
    <property type="term" value="F:ATP binding"/>
    <property type="evidence" value="ECO:0007669"/>
    <property type="project" value="UniProtKB-UniRule"/>
</dbReference>
<dbReference type="GO" id="GO:0005829">
    <property type="term" value="C:cytosol"/>
    <property type="evidence" value="ECO:0007669"/>
    <property type="project" value="TreeGrafter"/>
</dbReference>
<reference evidence="9 10" key="1">
    <citation type="submission" date="2016-07" db="EMBL/GenBank/DDBJ databases">
        <title>Pervasive Adenine N6-methylation of Active Genes in Fungi.</title>
        <authorList>
            <consortium name="DOE Joint Genome Institute"/>
            <person name="Mondo S.J."/>
            <person name="Dannebaum R.O."/>
            <person name="Kuo R.C."/>
            <person name="Labutti K."/>
            <person name="Haridas S."/>
            <person name="Kuo A."/>
            <person name="Salamov A."/>
            <person name="Ahrendt S.R."/>
            <person name="Lipzen A."/>
            <person name="Sullivan W."/>
            <person name="Andreopoulos W.B."/>
            <person name="Clum A."/>
            <person name="Lindquist E."/>
            <person name="Daum C."/>
            <person name="Ramamoorthy G.K."/>
            <person name="Gryganskyi A."/>
            <person name="Culley D."/>
            <person name="Magnuson J.K."/>
            <person name="James T.Y."/>
            <person name="O'Malley M.A."/>
            <person name="Stajich J.E."/>
            <person name="Spatafora J.W."/>
            <person name="Visel A."/>
            <person name="Grigoriev I.V."/>
        </authorList>
    </citation>
    <scope>NUCLEOTIDE SEQUENCE [LARGE SCALE GENOMIC DNA]</scope>
    <source>
        <strain evidence="9 10">ATCC 12442</strain>
    </source>
</reference>
<protein>
    <recommendedName>
        <fullName evidence="6">Xylulose kinase</fullName>
        <ecNumber evidence="6">2.7.1.17</ecNumber>
    </recommendedName>
</protein>
<dbReference type="InterPro" id="IPR043129">
    <property type="entry name" value="ATPase_NBD"/>
</dbReference>
<dbReference type="PANTHER" id="PTHR10196">
    <property type="entry name" value="SUGAR KINASE"/>
    <property type="match status" value="1"/>
</dbReference>
<accession>A0A1Y1W3W0</accession>
<dbReference type="InterPro" id="IPR018485">
    <property type="entry name" value="FGGY_C"/>
</dbReference>
<dbReference type="PANTHER" id="PTHR10196:SF57">
    <property type="entry name" value="XYLULOSE KINASE"/>
    <property type="match status" value="1"/>
</dbReference>
<evidence type="ECO:0000256" key="6">
    <source>
        <dbReference type="RuleBase" id="RU367058"/>
    </source>
</evidence>
<dbReference type="GO" id="GO:0005997">
    <property type="term" value="P:xylulose metabolic process"/>
    <property type="evidence" value="ECO:0007669"/>
    <property type="project" value="TreeGrafter"/>
</dbReference>
<evidence type="ECO:0000256" key="2">
    <source>
        <dbReference type="ARBA" id="ARBA00022629"/>
    </source>
</evidence>
<dbReference type="EMBL" id="MCFD01000011">
    <property type="protein sequence ID" value="ORX68005.1"/>
    <property type="molecule type" value="Genomic_DNA"/>
</dbReference>
<dbReference type="InterPro" id="IPR018484">
    <property type="entry name" value="FGGY_N"/>
</dbReference>
<dbReference type="InterPro" id="IPR042024">
    <property type="entry name" value="D-XK_euk"/>
</dbReference>
<evidence type="ECO:0000313" key="9">
    <source>
        <dbReference type="EMBL" id="ORX68005.1"/>
    </source>
</evidence>
<dbReference type="AlphaFoldDB" id="A0A1Y1W3W0"/>
<dbReference type="GeneID" id="63804834"/>
<proteinExistence type="inferred from homology"/>
<comment type="function">
    <text evidence="6">Highly specific D-xylulose kinase which participates in the catabolism of xylose. Xylose is a major component of hemicelluloses such as xylan. Most fungi utilize D-xylose via three enzymatic reactions, xylose reductase (XR), xylitol dehydrogenase (XDH), and xylulokinase, to form xylulose 5-phosphate, which enters pentose phosphate pathway.</text>
</comment>
<dbReference type="RefSeq" id="XP_040741851.1">
    <property type="nucleotide sequence ID" value="XM_040888186.1"/>
</dbReference>
<evidence type="ECO:0000256" key="3">
    <source>
        <dbReference type="ARBA" id="ARBA00022679"/>
    </source>
</evidence>
<dbReference type="Pfam" id="PF00370">
    <property type="entry name" value="FGGY_N"/>
    <property type="match status" value="1"/>
</dbReference>
<keyword evidence="3 6" id="KW-0808">Transferase</keyword>
<dbReference type="Pfam" id="PF02782">
    <property type="entry name" value="FGGY_C"/>
    <property type="match status" value="1"/>
</dbReference>
<keyword evidence="6" id="KW-0119">Carbohydrate metabolism</keyword>
<dbReference type="Gene3D" id="3.30.420.40">
    <property type="match status" value="2"/>
</dbReference>
<dbReference type="CDD" id="cd07776">
    <property type="entry name" value="ASKHA_NBD_FGGY_SpXK-like"/>
    <property type="match status" value="1"/>
</dbReference>
<comment type="caution">
    <text evidence="9">The sequence shown here is derived from an EMBL/GenBank/DDBJ whole genome shotgun (WGS) entry which is preliminary data.</text>
</comment>
<name>A0A1Y1W3W0_9FUNG</name>
<evidence type="ECO:0000256" key="4">
    <source>
        <dbReference type="ARBA" id="ARBA00022777"/>
    </source>
</evidence>
<keyword evidence="6" id="KW-0547">Nucleotide-binding</keyword>
<dbReference type="Proteomes" id="UP000193922">
    <property type="component" value="Unassembled WGS sequence"/>
</dbReference>
<keyword evidence="4 6" id="KW-0418">Kinase</keyword>
<feature type="domain" description="Carbohydrate kinase FGGY C-terminal" evidence="8">
    <location>
        <begin position="296"/>
        <end position="478"/>
    </location>
</feature>
<dbReference type="GO" id="GO:0004856">
    <property type="term" value="F:D-xylulokinase activity"/>
    <property type="evidence" value="ECO:0007669"/>
    <property type="project" value="UniProtKB-UniRule"/>
</dbReference>
<comment type="similarity">
    <text evidence="1 6">Belongs to the FGGY kinase family.</text>
</comment>
<sequence>MTTSSDPLFLGLDLSTQQLKGILVTSAGDIIHEATIPFDTAFPTYATTNGRHIRNDTATTPVLLWVEAIDRLFSELCSSGYASRICGISGAAQQHGSVYWTQQGVESLARLDSKAALKEQLQNAFAVMDSPIWEDSSTAVQCKGLEQAAGSAANLARISGSVAFERFTGAQIAKIKQTDPDRWSQVAHISLVSSFAASLIIGKLAPIDASDASGTNLYDIGQMAWSEHLCNSVDQGLSAKLGPHPVMADAQIGTLAEYFRAKYGMPPCPVVAFTGDNPSAFAGFESLLSGARSSAMVISLGTSDTVLSSLDTYPYGAGKPTSASFTDGHVLQHPTDPDRYMAMLCYKNGSLAREHIRNSISAGGSWQQFNDMAAEPADARQILPKTKGTYRFVRSDSGDLVSPQSSNRFAVTAETSADARMILESQAMSMRLDFRRKSRQLPSTIVVTGGASQNPVLRQIIADVFGTPVYTLGIIDNGTFTAKSPAMPAYGGAIRAMPRHADNAKYAVMPVCHPDKERCEVYEKAMVDFEFLRNVAANWK</sequence>
<dbReference type="OrthoDB" id="1728974at2759"/>
<keyword evidence="10" id="KW-1185">Reference proteome</keyword>
<comment type="catalytic activity">
    <reaction evidence="5 6">
        <text>D-xylulose + ATP = D-xylulose 5-phosphate + ADP + H(+)</text>
        <dbReference type="Rhea" id="RHEA:10964"/>
        <dbReference type="ChEBI" id="CHEBI:15378"/>
        <dbReference type="ChEBI" id="CHEBI:17140"/>
        <dbReference type="ChEBI" id="CHEBI:30616"/>
        <dbReference type="ChEBI" id="CHEBI:57737"/>
        <dbReference type="ChEBI" id="CHEBI:456216"/>
        <dbReference type="EC" id="2.7.1.17"/>
    </reaction>
</comment>
<evidence type="ECO:0000259" key="7">
    <source>
        <dbReference type="Pfam" id="PF00370"/>
    </source>
</evidence>
<dbReference type="SUPFAM" id="SSF53067">
    <property type="entry name" value="Actin-like ATPase domain"/>
    <property type="match status" value="2"/>
</dbReference>
<dbReference type="GO" id="GO:0042732">
    <property type="term" value="P:D-xylose metabolic process"/>
    <property type="evidence" value="ECO:0007669"/>
    <property type="project" value="UniProtKB-UniRule"/>
</dbReference>
<organism evidence="9 10">
    <name type="scientific">Linderina pennispora</name>
    <dbReference type="NCBI Taxonomy" id="61395"/>
    <lineage>
        <taxon>Eukaryota</taxon>
        <taxon>Fungi</taxon>
        <taxon>Fungi incertae sedis</taxon>
        <taxon>Zoopagomycota</taxon>
        <taxon>Kickxellomycotina</taxon>
        <taxon>Kickxellomycetes</taxon>
        <taxon>Kickxellales</taxon>
        <taxon>Kickxellaceae</taxon>
        <taxon>Linderina</taxon>
    </lineage>
</organism>
<evidence type="ECO:0000256" key="5">
    <source>
        <dbReference type="ARBA" id="ARBA00048885"/>
    </source>
</evidence>
<dbReference type="EC" id="2.7.1.17" evidence="6"/>
<gene>
    <name evidence="9" type="ORF">DL89DRAFT_269156</name>
</gene>
<evidence type="ECO:0000256" key="1">
    <source>
        <dbReference type="ARBA" id="ARBA00009156"/>
    </source>
</evidence>
<dbReference type="STRING" id="61395.A0A1Y1W3W0"/>
<evidence type="ECO:0000259" key="8">
    <source>
        <dbReference type="Pfam" id="PF02782"/>
    </source>
</evidence>
<dbReference type="InterPro" id="IPR000577">
    <property type="entry name" value="Carb_kinase_FGGY"/>
</dbReference>
<dbReference type="PIRSF" id="PIRSF000538">
    <property type="entry name" value="GlpK"/>
    <property type="match status" value="1"/>
</dbReference>
<feature type="domain" description="Carbohydrate kinase FGGY N-terminal" evidence="7">
    <location>
        <begin position="9"/>
        <end position="281"/>
    </location>
</feature>
<keyword evidence="6" id="KW-0067">ATP-binding</keyword>
<keyword evidence="2 6" id="KW-0859">Xylose metabolism</keyword>